<dbReference type="OrthoDB" id="2135964at2759"/>
<dbReference type="Gene3D" id="1.10.510.10">
    <property type="entry name" value="Transferase(Phosphotransferase) domain 1"/>
    <property type="match status" value="1"/>
</dbReference>
<dbReference type="InterPro" id="IPR036770">
    <property type="entry name" value="Ankyrin_rpt-contain_sf"/>
</dbReference>
<dbReference type="GO" id="GO:0005524">
    <property type="term" value="F:ATP binding"/>
    <property type="evidence" value="ECO:0007669"/>
    <property type="project" value="UniProtKB-KW"/>
</dbReference>
<dbReference type="AlphaFoldDB" id="A0A1Y1VHK5"/>
<evidence type="ECO:0000256" key="3">
    <source>
        <dbReference type="ARBA" id="ARBA00022741"/>
    </source>
</evidence>
<accession>A0A1Y1VHK5</accession>
<dbReference type="PIRSF" id="PIRSF000654">
    <property type="entry name" value="Integrin-linked_kinase"/>
    <property type="match status" value="1"/>
</dbReference>
<gene>
    <name evidence="8" type="ORF">BCR36DRAFT_410431</name>
</gene>
<dbReference type="PANTHER" id="PTHR44329">
    <property type="entry name" value="SERINE/THREONINE-PROTEIN KINASE TNNI3K-RELATED"/>
    <property type="match status" value="1"/>
</dbReference>
<keyword evidence="2" id="KW-0808">Transferase</keyword>
<evidence type="ECO:0000259" key="7">
    <source>
        <dbReference type="PROSITE" id="PS50011"/>
    </source>
</evidence>
<evidence type="ECO:0000256" key="6">
    <source>
        <dbReference type="PROSITE-ProRule" id="PRU00023"/>
    </source>
</evidence>
<keyword evidence="5" id="KW-0067">ATP-binding</keyword>
<dbReference type="SUPFAM" id="SSF56112">
    <property type="entry name" value="Protein kinase-like (PK-like)"/>
    <property type="match status" value="1"/>
</dbReference>
<dbReference type="SMART" id="SM00248">
    <property type="entry name" value="ANK"/>
    <property type="match status" value="2"/>
</dbReference>
<feature type="repeat" description="ANK" evidence="6">
    <location>
        <begin position="69"/>
        <end position="101"/>
    </location>
</feature>
<feature type="domain" description="Protein kinase" evidence="7">
    <location>
        <begin position="196"/>
        <end position="461"/>
    </location>
</feature>
<keyword evidence="3" id="KW-0547">Nucleotide-binding</keyword>
<dbReference type="PANTHER" id="PTHR44329:SF288">
    <property type="entry name" value="MITOGEN-ACTIVATED PROTEIN KINASE KINASE KINASE 20"/>
    <property type="match status" value="1"/>
</dbReference>
<comment type="caution">
    <text evidence="8">The sequence shown here is derived from an EMBL/GenBank/DDBJ whole genome shotgun (WGS) entry which is preliminary data.</text>
</comment>
<dbReference type="InterPro" id="IPR000719">
    <property type="entry name" value="Prot_kinase_dom"/>
</dbReference>
<keyword evidence="4 8" id="KW-0418">Kinase</keyword>
<evidence type="ECO:0000256" key="1">
    <source>
        <dbReference type="ARBA" id="ARBA00005843"/>
    </source>
</evidence>
<evidence type="ECO:0000256" key="2">
    <source>
        <dbReference type="ARBA" id="ARBA00022679"/>
    </source>
</evidence>
<dbReference type="Gene3D" id="1.25.40.20">
    <property type="entry name" value="Ankyrin repeat-containing domain"/>
    <property type="match status" value="1"/>
</dbReference>
<protein>
    <submittedName>
        <fullName evidence="8">Kinase-like protein</fullName>
    </submittedName>
</protein>
<reference evidence="8 9" key="1">
    <citation type="submission" date="2016-08" db="EMBL/GenBank/DDBJ databases">
        <title>Genomes of anaerobic fungi encode conserved fungal cellulosomes for biomass hydrolysis.</title>
        <authorList>
            <consortium name="DOE Joint Genome Institute"/>
            <person name="Haitjema C.H."/>
            <person name="Gilmore S.P."/>
            <person name="Henske J.K."/>
            <person name="Solomon K.V."/>
            <person name="De Groot R."/>
            <person name="Kuo A."/>
            <person name="Mondo S.J."/>
            <person name="Salamov A.A."/>
            <person name="Labutti K."/>
            <person name="Zhao Z."/>
            <person name="Chiniquy J."/>
            <person name="Barry K."/>
            <person name="Brewer H.M."/>
            <person name="Purvine S.O."/>
            <person name="Wright A.T."/>
            <person name="Boxma B."/>
            <person name="Van Alen T."/>
            <person name="Hackstein J.H."/>
            <person name="Baker S.E."/>
            <person name="Grigoriev I.V."/>
            <person name="O'Malley M.A."/>
        </authorList>
    </citation>
    <scope>NUCLEOTIDE SEQUENCE [LARGE SCALE GENOMIC DNA]</scope>
    <source>
        <strain evidence="9">finn</strain>
    </source>
</reference>
<dbReference type="InterPro" id="IPR011009">
    <property type="entry name" value="Kinase-like_dom_sf"/>
</dbReference>
<dbReference type="PROSITE" id="PS50088">
    <property type="entry name" value="ANK_REPEAT"/>
    <property type="match status" value="2"/>
</dbReference>
<dbReference type="Pfam" id="PF07714">
    <property type="entry name" value="PK_Tyr_Ser-Thr"/>
    <property type="match status" value="1"/>
</dbReference>
<reference evidence="8 9" key="2">
    <citation type="submission" date="2016-08" db="EMBL/GenBank/DDBJ databases">
        <title>Pervasive Adenine N6-methylation of Active Genes in Fungi.</title>
        <authorList>
            <consortium name="DOE Joint Genome Institute"/>
            <person name="Mondo S.J."/>
            <person name="Dannebaum R.O."/>
            <person name="Kuo R.C."/>
            <person name="Labutti K."/>
            <person name="Haridas S."/>
            <person name="Kuo A."/>
            <person name="Salamov A."/>
            <person name="Ahrendt S.R."/>
            <person name="Lipzen A."/>
            <person name="Sullivan W."/>
            <person name="Andreopoulos W.B."/>
            <person name="Clum A."/>
            <person name="Lindquist E."/>
            <person name="Daum C."/>
            <person name="Ramamoorthy G.K."/>
            <person name="Gryganskyi A."/>
            <person name="Culley D."/>
            <person name="Magnuson J.K."/>
            <person name="James T.Y."/>
            <person name="O'Malley M.A."/>
            <person name="Stajich J.E."/>
            <person name="Spatafora J.W."/>
            <person name="Visel A."/>
            <person name="Grigoriev I.V."/>
        </authorList>
    </citation>
    <scope>NUCLEOTIDE SEQUENCE [LARGE SCALE GENOMIC DNA]</scope>
    <source>
        <strain evidence="9">finn</strain>
    </source>
</reference>
<dbReference type="EMBL" id="MCFH01000009">
    <property type="protein sequence ID" value="ORX55512.1"/>
    <property type="molecule type" value="Genomic_DNA"/>
</dbReference>
<keyword evidence="6" id="KW-0040">ANK repeat</keyword>
<dbReference type="PROSITE" id="PS50297">
    <property type="entry name" value="ANK_REP_REGION"/>
    <property type="match status" value="2"/>
</dbReference>
<dbReference type="STRING" id="1754191.A0A1Y1VHK5"/>
<feature type="repeat" description="ANK" evidence="6">
    <location>
        <begin position="102"/>
        <end position="134"/>
    </location>
</feature>
<evidence type="ECO:0000256" key="5">
    <source>
        <dbReference type="ARBA" id="ARBA00022840"/>
    </source>
</evidence>
<dbReference type="InterPro" id="IPR051681">
    <property type="entry name" value="Ser/Thr_Kinases-Pseudokinases"/>
</dbReference>
<dbReference type="InterPro" id="IPR001245">
    <property type="entry name" value="Ser-Thr/Tyr_kinase_cat_dom"/>
</dbReference>
<sequence>MELFKAINDNELEIFKKVLQANPERVEEKDIRQFSVFHQIAKQGKIEYLKFIFENIKIHSDIIDSKCCSGDTPLILATMKGYFDIVKELIIHGAQVNIANDHGNTALHYACFWRNKEIAEYLVLNGAIVNIANKYFKVPLDRTSEEIKERLKELSLQDPGEIVHAEARTFLEAAEHSRAIFLAKSNIRWDLSPSSINYGEIISMSCNFQVIKARANSVSVAVKRIINQNLTNNEIQFIKEEITNIRKIVHNNLCQLFAACLITPHISIMQEYSANGSLKGILHDPEVMIDKDLAIQLAIDVGEALNFLHNQKEPIYHYNLKSSNVLVYNNNVIKLSEFGFYRSAFNCTSNPNRNLCAMTKDPEWIAPEILKEKTLPANYSFEYYDIYAYGMLIYEIFTRQYHYPDMNPFVVGYKIVNENIRPEIPEFIPDNINIILTQCWINKFEERPKIDSIIEGVKMLL</sequence>
<dbReference type="InterPro" id="IPR002110">
    <property type="entry name" value="Ankyrin_rpt"/>
</dbReference>
<organism evidence="8 9">
    <name type="scientific">Piromyces finnis</name>
    <dbReference type="NCBI Taxonomy" id="1754191"/>
    <lineage>
        <taxon>Eukaryota</taxon>
        <taxon>Fungi</taxon>
        <taxon>Fungi incertae sedis</taxon>
        <taxon>Chytridiomycota</taxon>
        <taxon>Chytridiomycota incertae sedis</taxon>
        <taxon>Neocallimastigomycetes</taxon>
        <taxon>Neocallimastigales</taxon>
        <taxon>Neocallimastigaceae</taxon>
        <taxon>Piromyces</taxon>
    </lineage>
</organism>
<comment type="similarity">
    <text evidence="1">Belongs to the protein kinase superfamily. TKL Ser/Thr protein kinase family.</text>
</comment>
<keyword evidence="9" id="KW-1185">Reference proteome</keyword>
<evidence type="ECO:0000313" key="8">
    <source>
        <dbReference type="EMBL" id="ORX55512.1"/>
    </source>
</evidence>
<proteinExistence type="inferred from homology"/>
<evidence type="ECO:0000313" key="9">
    <source>
        <dbReference type="Proteomes" id="UP000193719"/>
    </source>
</evidence>
<dbReference type="Pfam" id="PF12796">
    <property type="entry name" value="Ank_2"/>
    <property type="match status" value="1"/>
</dbReference>
<dbReference type="SUPFAM" id="SSF48403">
    <property type="entry name" value="Ankyrin repeat"/>
    <property type="match status" value="1"/>
</dbReference>
<dbReference type="GO" id="GO:0004674">
    <property type="term" value="F:protein serine/threonine kinase activity"/>
    <property type="evidence" value="ECO:0007669"/>
    <property type="project" value="TreeGrafter"/>
</dbReference>
<evidence type="ECO:0000256" key="4">
    <source>
        <dbReference type="ARBA" id="ARBA00022777"/>
    </source>
</evidence>
<dbReference type="PROSITE" id="PS50011">
    <property type="entry name" value="PROTEIN_KINASE_DOM"/>
    <property type="match status" value="1"/>
</dbReference>
<dbReference type="Proteomes" id="UP000193719">
    <property type="component" value="Unassembled WGS sequence"/>
</dbReference>
<name>A0A1Y1VHK5_9FUNG</name>